<evidence type="ECO:0000313" key="2">
    <source>
        <dbReference type="Proteomes" id="UP000230002"/>
    </source>
</evidence>
<name>A0A2G8RPX3_9APHY</name>
<comment type="caution">
    <text evidence="1">The sequence shown here is derived from an EMBL/GenBank/DDBJ whole genome shotgun (WGS) entry which is preliminary data.</text>
</comment>
<sequence length="130" mass="15190">MKQCAWNNAIRVASQRRKLECHKTNRAEAQMHSRTDSVPLEKRHHLFSLADVGPKAPCKFGVVKKILQQRPVLFTHSTRVLLGELERHIAVEMGTVLQLCRHFLLPHPPDVRILRNHRIQERYRVLHGTR</sequence>
<proteinExistence type="predicted"/>
<evidence type="ECO:0000313" key="1">
    <source>
        <dbReference type="EMBL" id="PIL23564.1"/>
    </source>
</evidence>
<protein>
    <submittedName>
        <fullName evidence="1">Uncharacterized protein</fullName>
    </submittedName>
</protein>
<reference evidence="1 2" key="1">
    <citation type="journal article" date="2015" name="Sci. Rep.">
        <title>Chromosome-level genome map provides insights into diverse defense mechanisms in the medicinal fungus Ganoderma sinense.</title>
        <authorList>
            <person name="Zhu Y."/>
            <person name="Xu J."/>
            <person name="Sun C."/>
            <person name="Zhou S."/>
            <person name="Xu H."/>
            <person name="Nelson D.R."/>
            <person name="Qian J."/>
            <person name="Song J."/>
            <person name="Luo H."/>
            <person name="Xiang L."/>
            <person name="Li Y."/>
            <person name="Xu Z."/>
            <person name="Ji A."/>
            <person name="Wang L."/>
            <person name="Lu S."/>
            <person name="Hayward A."/>
            <person name="Sun W."/>
            <person name="Li X."/>
            <person name="Schwartz D.C."/>
            <person name="Wang Y."/>
            <person name="Chen S."/>
        </authorList>
    </citation>
    <scope>NUCLEOTIDE SEQUENCE [LARGE SCALE GENOMIC DNA]</scope>
    <source>
        <strain evidence="1 2">ZZ0214-1</strain>
    </source>
</reference>
<keyword evidence="2" id="KW-1185">Reference proteome</keyword>
<organism evidence="1 2">
    <name type="scientific">Ganoderma sinense ZZ0214-1</name>
    <dbReference type="NCBI Taxonomy" id="1077348"/>
    <lineage>
        <taxon>Eukaryota</taxon>
        <taxon>Fungi</taxon>
        <taxon>Dikarya</taxon>
        <taxon>Basidiomycota</taxon>
        <taxon>Agaricomycotina</taxon>
        <taxon>Agaricomycetes</taxon>
        <taxon>Polyporales</taxon>
        <taxon>Polyporaceae</taxon>
        <taxon>Ganoderma</taxon>
    </lineage>
</organism>
<accession>A0A2G8RPX3</accession>
<gene>
    <name evidence="1" type="ORF">GSI_14877</name>
</gene>
<dbReference type="Proteomes" id="UP000230002">
    <property type="component" value="Unassembled WGS sequence"/>
</dbReference>
<dbReference type="AlphaFoldDB" id="A0A2G8RPX3"/>
<dbReference type="EMBL" id="AYKW01000068">
    <property type="protein sequence ID" value="PIL23564.1"/>
    <property type="molecule type" value="Genomic_DNA"/>
</dbReference>